<feature type="modified residue" description="Phosphohistidine; by HPr" evidence="7">
    <location>
        <position position="86"/>
    </location>
</feature>
<keyword evidence="1" id="KW-0813">Transport</keyword>
<evidence type="ECO:0000313" key="8">
    <source>
        <dbReference type="EMBL" id="POE39156.1"/>
    </source>
</evidence>
<dbReference type="EMBL" id="LGIY01000039">
    <property type="protein sequence ID" value="POE39156.1"/>
    <property type="molecule type" value="Genomic_DNA"/>
</dbReference>
<organism evidence="8 9">
    <name type="scientific">Lacticaseibacillus paracasei</name>
    <name type="common">Lactobacillus paracasei</name>
    <dbReference type="NCBI Taxonomy" id="1597"/>
    <lineage>
        <taxon>Bacteria</taxon>
        <taxon>Bacillati</taxon>
        <taxon>Bacillota</taxon>
        <taxon>Bacilli</taxon>
        <taxon>Lactobacillales</taxon>
        <taxon>Lactobacillaceae</taxon>
        <taxon>Lacticaseibacillus</taxon>
    </lineage>
</organism>
<comment type="cofactor">
    <cofactor evidence="6">
        <name>Mg(2+)</name>
        <dbReference type="ChEBI" id="CHEBI:18420"/>
    </cofactor>
    <text evidence="6">Binds 1 Mg(2+) ion per trimer.</text>
</comment>
<evidence type="ECO:0000256" key="3">
    <source>
        <dbReference type="ARBA" id="ARBA00022679"/>
    </source>
</evidence>
<dbReference type="PANTHER" id="PTHR34382:SF7">
    <property type="entry name" value="PTS SYSTEM N,N'-DIACETYLCHITOBIOSE-SPECIFIC EIIA COMPONENT"/>
    <property type="match status" value="1"/>
</dbReference>
<dbReference type="PANTHER" id="PTHR34382">
    <property type="entry name" value="PTS SYSTEM N,N'-DIACETYLCHITOBIOSE-SPECIFIC EIIA COMPONENT"/>
    <property type="match status" value="1"/>
</dbReference>
<evidence type="ECO:0000313" key="9">
    <source>
        <dbReference type="Proteomes" id="UP000237433"/>
    </source>
</evidence>
<dbReference type="PROSITE" id="PS51095">
    <property type="entry name" value="PTS_EIIA_TYPE_3"/>
    <property type="match status" value="1"/>
</dbReference>
<accession>A0ABD6VWS5</accession>
<dbReference type="GO" id="GO:0009401">
    <property type="term" value="P:phosphoenolpyruvate-dependent sugar phosphotransferase system"/>
    <property type="evidence" value="ECO:0007669"/>
    <property type="project" value="UniProtKB-KW"/>
</dbReference>
<name>A0ABD6VWS5_LACPA</name>
<dbReference type="AlphaFoldDB" id="A0ABD6VWS5"/>
<dbReference type="InterPro" id="IPR003188">
    <property type="entry name" value="PTS_IIA_lac/cel"/>
</dbReference>
<keyword evidence="4" id="KW-0598">Phosphotransferase system</keyword>
<dbReference type="SUPFAM" id="SSF46973">
    <property type="entry name" value="Enzyme IIa from lactose specific PTS, IIa-lac"/>
    <property type="match status" value="1"/>
</dbReference>
<comment type="caution">
    <text evidence="8">The sequence shown here is derived from an EMBL/GenBank/DDBJ whole genome shotgun (WGS) entry which is preliminary data.</text>
</comment>
<protein>
    <recommendedName>
        <fullName evidence="10">PTS lactose/cellobiose transporter subunit IIA</fullName>
    </recommendedName>
</protein>
<dbReference type="Proteomes" id="UP000237433">
    <property type="component" value="Unassembled WGS sequence"/>
</dbReference>
<evidence type="ECO:0000256" key="1">
    <source>
        <dbReference type="ARBA" id="ARBA00022448"/>
    </source>
</evidence>
<reference evidence="8 9" key="1">
    <citation type="journal article" date="2015" name="J. Am. Soc. Brew. Chem.">
        <title>Dissolved carbon dioxide selects for lactic acid bacteria able to grow in and spoil packaged beer.</title>
        <authorList>
            <person name="Bergsveinson J."/>
            <person name="Redekop A."/>
            <person name="Zoerb S."/>
            <person name="Ziola B."/>
        </authorList>
    </citation>
    <scope>NUCLEOTIDE SEQUENCE [LARGE SCALE GENOMIC DNA]</scope>
    <source>
        <strain evidence="8 9">CCC B1205</strain>
    </source>
</reference>
<evidence type="ECO:0000256" key="6">
    <source>
        <dbReference type="PIRSR" id="PIRSR000699-2"/>
    </source>
</evidence>
<evidence type="ECO:0000256" key="7">
    <source>
        <dbReference type="PROSITE-ProRule" id="PRU00418"/>
    </source>
</evidence>
<dbReference type="Pfam" id="PF02255">
    <property type="entry name" value="PTS_IIA"/>
    <property type="match status" value="1"/>
</dbReference>
<gene>
    <name evidence="8" type="ORF">ACX51_14680</name>
</gene>
<keyword evidence="6" id="KW-0479">Metal-binding</keyword>
<keyword evidence="6" id="KW-0460">Magnesium</keyword>
<proteinExistence type="predicted"/>
<sequence length="118" mass="13258">MLEKKDQYPEEDSLTKLSMDILIHAGNARENLVKGLDKLEEDDFEVASSLLKIAHKEIVIAHGLQTSTLQLEAEGKQIRYSPLFCHAQDTLMTAQSELLIADHLNRIFSKHSSGGNRE</sequence>
<evidence type="ECO:0000256" key="5">
    <source>
        <dbReference type="PIRSR" id="PIRSR000699-1"/>
    </source>
</evidence>
<evidence type="ECO:0000256" key="4">
    <source>
        <dbReference type="ARBA" id="ARBA00022683"/>
    </source>
</evidence>
<keyword evidence="3" id="KW-0808">Transferase</keyword>
<evidence type="ECO:0008006" key="10">
    <source>
        <dbReference type="Google" id="ProtNLM"/>
    </source>
</evidence>
<dbReference type="Gene3D" id="1.20.58.80">
    <property type="entry name" value="Phosphotransferase system, lactose/cellobiose-type IIA subunit"/>
    <property type="match status" value="1"/>
</dbReference>
<feature type="binding site" evidence="6">
    <location>
        <position position="89"/>
    </location>
    <ligand>
        <name>Mg(2+)</name>
        <dbReference type="ChEBI" id="CHEBI:18420"/>
        <note>ligand shared between all trimeric partners</note>
    </ligand>
</feature>
<keyword evidence="2" id="KW-0762">Sugar transport</keyword>
<dbReference type="PIRSF" id="PIRSF000699">
    <property type="entry name" value="PTS_IILac_III"/>
    <property type="match status" value="1"/>
</dbReference>
<feature type="active site" description="Tele-phosphohistidine intermediate" evidence="5">
    <location>
        <position position="86"/>
    </location>
</feature>
<dbReference type="InterPro" id="IPR036542">
    <property type="entry name" value="PTS_IIA_lac/cel_sf"/>
</dbReference>
<dbReference type="GO" id="GO:0016740">
    <property type="term" value="F:transferase activity"/>
    <property type="evidence" value="ECO:0007669"/>
    <property type="project" value="UniProtKB-KW"/>
</dbReference>
<evidence type="ECO:0000256" key="2">
    <source>
        <dbReference type="ARBA" id="ARBA00022597"/>
    </source>
</evidence>
<dbReference type="RefSeq" id="WP_103220184.1">
    <property type="nucleotide sequence ID" value="NZ_LGIY01000039.1"/>
</dbReference>